<comment type="caution">
    <text evidence="5">The sequence shown here is derived from an EMBL/GenBank/DDBJ whole genome shotgun (WGS) entry which is preliminary data.</text>
</comment>
<evidence type="ECO:0000259" key="4">
    <source>
        <dbReference type="PROSITE" id="PS51671"/>
    </source>
</evidence>
<dbReference type="EMBL" id="VYKL01000013">
    <property type="protein sequence ID" value="KAA9027467.1"/>
    <property type="molecule type" value="Genomic_DNA"/>
</dbReference>
<evidence type="ECO:0000256" key="2">
    <source>
        <dbReference type="PROSITE-ProRule" id="PRU00703"/>
    </source>
</evidence>
<dbReference type="SMART" id="SM00116">
    <property type="entry name" value="CBS"/>
    <property type="match status" value="2"/>
</dbReference>
<dbReference type="SUPFAM" id="SSF55021">
    <property type="entry name" value="ACT-like"/>
    <property type="match status" value="1"/>
</dbReference>
<sequence length="216" mass="24418">MIVEEIMKTKIITLTQDQSILVAANLMLQHKVRHLPIITEDNQLIGIVSDRDIRDATPSILTNLEEQKDILKQPIKSIMTTKLITGHPLDFVEEIGAIFYEHHISCLPIVKDKKLVGIITETDLLHTLIELTGAHQPASQIEVKAPNRAGVLNEITTVFRDHKVNILSVLIYPDKKDDSFKIVVIRAQTINPIHLIEEIKKAGYQVLWPNLPGIER</sequence>
<evidence type="ECO:0000259" key="3">
    <source>
        <dbReference type="PROSITE" id="PS51371"/>
    </source>
</evidence>
<keyword evidence="1 2" id="KW-0129">CBS domain</keyword>
<dbReference type="AlphaFoldDB" id="A0A5J5HXE6"/>
<organism evidence="5 6">
    <name type="scientific">Niallia endozanthoxylica</name>
    <dbReference type="NCBI Taxonomy" id="2036016"/>
    <lineage>
        <taxon>Bacteria</taxon>
        <taxon>Bacillati</taxon>
        <taxon>Bacillota</taxon>
        <taxon>Bacilli</taxon>
        <taxon>Bacillales</taxon>
        <taxon>Bacillaceae</taxon>
        <taxon>Niallia</taxon>
    </lineage>
</organism>
<dbReference type="PROSITE" id="PS51371">
    <property type="entry name" value="CBS"/>
    <property type="match status" value="2"/>
</dbReference>
<proteinExistence type="predicted"/>
<dbReference type="Proteomes" id="UP000326671">
    <property type="component" value="Unassembled WGS sequence"/>
</dbReference>
<evidence type="ECO:0000256" key="1">
    <source>
        <dbReference type="ARBA" id="ARBA00023122"/>
    </source>
</evidence>
<dbReference type="InterPro" id="IPR046342">
    <property type="entry name" value="CBS_dom_sf"/>
</dbReference>
<feature type="domain" description="CBS" evidence="3">
    <location>
        <begin position="7"/>
        <end position="66"/>
    </location>
</feature>
<feature type="domain" description="ACT" evidence="4">
    <location>
        <begin position="140"/>
        <end position="214"/>
    </location>
</feature>
<dbReference type="Gene3D" id="3.10.580.10">
    <property type="entry name" value="CBS-domain"/>
    <property type="match status" value="1"/>
</dbReference>
<dbReference type="CDD" id="cd04883">
    <property type="entry name" value="ACT_AcuB"/>
    <property type="match status" value="1"/>
</dbReference>
<accession>A0A5J5HXE6</accession>
<dbReference type="InterPro" id="IPR000644">
    <property type="entry name" value="CBS_dom"/>
</dbReference>
<dbReference type="PROSITE" id="PS51671">
    <property type="entry name" value="ACT"/>
    <property type="match status" value="1"/>
</dbReference>
<keyword evidence="6" id="KW-1185">Reference proteome</keyword>
<evidence type="ECO:0000313" key="6">
    <source>
        <dbReference type="Proteomes" id="UP000326671"/>
    </source>
</evidence>
<dbReference type="Pfam" id="PF00571">
    <property type="entry name" value="CBS"/>
    <property type="match status" value="2"/>
</dbReference>
<dbReference type="Gene3D" id="3.30.70.260">
    <property type="match status" value="1"/>
</dbReference>
<dbReference type="InterPro" id="IPR002912">
    <property type="entry name" value="ACT_dom"/>
</dbReference>
<dbReference type="Pfam" id="PF01842">
    <property type="entry name" value="ACT"/>
    <property type="match status" value="1"/>
</dbReference>
<gene>
    <name evidence="5" type="ORF">F4V44_05575</name>
</gene>
<dbReference type="CDD" id="cd04584">
    <property type="entry name" value="CBS_pair_AcuB_like"/>
    <property type="match status" value="1"/>
</dbReference>
<dbReference type="InterPro" id="IPR051257">
    <property type="entry name" value="Diverse_CBS-Domain"/>
</dbReference>
<dbReference type="InterPro" id="IPR045865">
    <property type="entry name" value="ACT-like_dom_sf"/>
</dbReference>
<dbReference type="SUPFAM" id="SSF54631">
    <property type="entry name" value="CBS-domain pair"/>
    <property type="match status" value="1"/>
</dbReference>
<evidence type="ECO:0000313" key="5">
    <source>
        <dbReference type="EMBL" id="KAA9027467.1"/>
    </source>
</evidence>
<dbReference type="RefSeq" id="WP_150439009.1">
    <property type="nucleotide sequence ID" value="NZ_VYKL01000013.1"/>
</dbReference>
<name>A0A5J5HXE6_9BACI</name>
<dbReference type="OrthoDB" id="9781631at2"/>
<dbReference type="PANTHER" id="PTHR43080">
    <property type="entry name" value="CBS DOMAIN-CONTAINING PROTEIN CBSX3, MITOCHONDRIAL"/>
    <property type="match status" value="1"/>
</dbReference>
<feature type="domain" description="CBS" evidence="3">
    <location>
        <begin position="79"/>
        <end position="139"/>
    </location>
</feature>
<protein>
    <submittedName>
        <fullName evidence="5">CBS domain-containing protein</fullName>
    </submittedName>
</protein>
<dbReference type="PANTHER" id="PTHR43080:SF2">
    <property type="entry name" value="CBS DOMAIN-CONTAINING PROTEIN"/>
    <property type="match status" value="1"/>
</dbReference>
<reference evidence="5 6" key="1">
    <citation type="submission" date="2019-09" db="EMBL/GenBank/DDBJ databases">
        <title>Whole genome sequences of isolates from the Mars Exploration Rovers.</title>
        <authorList>
            <person name="Seuylemezian A."/>
            <person name="Vaishampayan P."/>
        </authorList>
    </citation>
    <scope>NUCLEOTIDE SEQUENCE [LARGE SCALE GENOMIC DNA]</scope>
    <source>
        <strain evidence="5 6">MER_TA_151</strain>
    </source>
</reference>